<dbReference type="EMBL" id="JBHSRF010000119">
    <property type="protein sequence ID" value="MFC6087159.1"/>
    <property type="molecule type" value="Genomic_DNA"/>
</dbReference>
<accession>A0ABW1NUW5</accession>
<feature type="transmembrane region" description="Helical" evidence="1">
    <location>
        <begin position="33"/>
        <end position="53"/>
    </location>
</feature>
<feature type="domain" description="Acyltransferase 3" evidence="2">
    <location>
        <begin position="31"/>
        <end position="369"/>
    </location>
</feature>
<evidence type="ECO:0000313" key="4">
    <source>
        <dbReference type="Proteomes" id="UP001596137"/>
    </source>
</evidence>
<dbReference type="GO" id="GO:0016746">
    <property type="term" value="F:acyltransferase activity"/>
    <property type="evidence" value="ECO:0007669"/>
    <property type="project" value="UniProtKB-KW"/>
</dbReference>
<feature type="transmembrane region" description="Helical" evidence="1">
    <location>
        <begin position="117"/>
        <end position="135"/>
    </location>
</feature>
<comment type="caution">
    <text evidence="3">The sequence shown here is derived from an EMBL/GenBank/DDBJ whole genome shotgun (WGS) entry which is preliminary data.</text>
</comment>
<keyword evidence="3" id="KW-0808">Transferase</keyword>
<organism evidence="3 4">
    <name type="scientific">Sphaerisporangium aureirubrum</name>
    <dbReference type="NCBI Taxonomy" id="1544736"/>
    <lineage>
        <taxon>Bacteria</taxon>
        <taxon>Bacillati</taxon>
        <taxon>Actinomycetota</taxon>
        <taxon>Actinomycetes</taxon>
        <taxon>Streptosporangiales</taxon>
        <taxon>Streptosporangiaceae</taxon>
        <taxon>Sphaerisporangium</taxon>
    </lineage>
</organism>
<dbReference type="Pfam" id="PF01757">
    <property type="entry name" value="Acyl_transf_3"/>
    <property type="match status" value="1"/>
</dbReference>
<keyword evidence="1" id="KW-1133">Transmembrane helix</keyword>
<feature type="transmembrane region" description="Helical" evidence="1">
    <location>
        <begin position="234"/>
        <end position="251"/>
    </location>
</feature>
<reference evidence="4" key="1">
    <citation type="journal article" date="2019" name="Int. J. Syst. Evol. Microbiol.">
        <title>The Global Catalogue of Microorganisms (GCM) 10K type strain sequencing project: providing services to taxonomists for standard genome sequencing and annotation.</title>
        <authorList>
            <consortium name="The Broad Institute Genomics Platform"/>
            <consortium name="The Broad Institute Genome Sequencing Center for Infectious Disease"/>
            <person name="Wu L."/>
            <person name="Ma J."/>
        </authorList>
    </citation>
    <scope>NUCLEOTIDE SEQUENCE [LARGE SCALE GENOMIC DNA]</scope>
    <source>
        <strain evidence="4">JCM 30346</strain>
    </source>
</reference>
<feature type="transmembrane region" description="Helical" evidence="1">
    <location>
        <begin position="393"/>
        <end position="415"/>
    </location>
</feature>
<feature type="transmembrane region" description="Helical" evidence="1">
    <location>
        <begin position="147"/>
        <end position="168"/>
    </location>
</feature>
<dbReference type="EC" id="2.3.1.-" evidence="3"/>
<evidence type="ECO:0000313" key="3">
    <source>
        <dbReference type="EMBL" id="MFC6087159.1"/>
    </source>
</evidence>
<feature type="transmembrane region" description="Helical" evidence="1">
    <location>
        <begin position="73"/>
        <end position="96"/>
    </location>
</feature>
<feature type="transmembrane region" description="Helical" evidence="1">
    <location>
        <begin position="303"/>
        <end position="334"/>
    </location>
</feature>
<feature type="transmembrane region" description="Helical" evidence="1">
    <location>
        <begin position="199"/>
        <end position="222"/>
    </location>
</feature>
<gene>
    <name evidence="3" type="ORF">ACFP1K_38755</name>
</gene>
<keyword evidence="1" id="KW-0812">Transmembrane</keyword>
<name>A0ABW1NUW5_9ACTN</name>
<evidence type="ECO:0000256" key="1">
    <source>
        <dbReference type="SAM" id="Phobius"/>
    </source>
</evidence>
<dbReference type="Proteomes" id="UP001596137">
    <property type="component" value="Unassembled WGS sequence"/>
</dbReference>
<keyword evidence="3" id="KW-0012">Acyltransferase</keyword>
<dbReference type="RefSeq" id="WP_380763145.1">
    <property type="nucleotide sequence ID" value="NZ_JBHSRF010000119.1"/>
</dbReference>
<feature type="transmembrane region" description="Helical" evidence="1">
    <location>
        <begin position="175"/>
        <end position="193"/>
    </location>
</feature>
<keyword evidence="4" id="KW-1185">Reference proteome</keyword>
<feature type="transmembrane region" description="Helical" evidence="1">
    <location>
        <begin position="421"/>
        <end position="441"/>
    </location>
</feature>
<dbReference type="InterPro" id="IPR002656">
    <property type="entry name" value="Acyl_transf_3_dom"/>
</dbReference>
<sequence length="453" mass="47403">MTGDPLRVVRRVVREMGRQAARVPVERDRHVDLVRAFAIVMVVVGHWLSVYVVRDAAGFRGGSVLEFVPWTHPLTWVFQVMPLFFLVGGYANAASLTSHLRRGGNGTGWALGRAARLVRPTTVLLCGLAVAAGVARALGVPPAQVGAGVWLAAIPLWFLVAYIAVVFLTPFMHALHRRAGLAVPAVLAALVAADDVARLGFGVPYVGLANYLLAWLAVHQLGFSMRDGRLRPRWGLALAAGGFAALVLLTVPGPYPVSMVGLGGDRTQNTAPPTLALLALAVTQTGLALASRDRAARWLRRPGPWTAVVAVNSVIMTLFLWHMTAAVIGVVLLYGTGALPAAAPGSPLWLALRIPWLACLAVVLALLVAAFARFERRAAQAPTVPAVRGAVPATLTVAGAAAVVAGLLGVALAGPSDHGPLGLPPAVLATYLAGAVLLALLHRRGERAGERDG</sequence>
<evidence type="ECO:0000259" key="2">
    <source>
        <dbReference type="Pfam" id="PF01757"/>
    </source>
</evidence>
<feature type="transmembrane region" description="Helical" evidence="1">
    <location>
        <begin position="354"/>
        <end position="372"/>
    </location>
</feature>
<protein>
    <submittedName>
        <fullName evidence="3">Acyltransferase</fullName>
        <ecNumber evidence="3">2.3.1.-</ecNumber>
    </submittedName>
</protein>
<proteinExistence type="predicted"/>
<keyword evidence="1" id="KW-0472">Membrane</keyword>
<feature type="transmembrane region" description="Helical" evidence="1">
    <location>
        <begin position="271"/>
        <end position="291"/>
    </location>
</feature>